<reference evidence="2 3" key="1">
    <citation type="submission" date="2020-04" db="EMBL/GenBank/DDBJ databases">
        <authorList>
            <person name="De Canck E."/>
        </authorList>
    </citation>
    <scope>NUCLEOTIDE SEQUENCE [LARGE SCALE GENOMIC DNA]</scope>
    <source>
        <strain evidence="2 3">LMG 27177</strain>
    </source>
</reference>
<evidence type="ECO:0000313" key="3">
    <source>
        <dbReference type="Proteomes" id="UP000494252"/>
    </source>
</evidence>
<gene>
    <name evidence="2" type="ORF">LMG27177_06176</name>
</gene>
<sequence>MDAIRTDIRRGRSLPPPAGAHHRAMGIGAALPLPVPIPPQPHSAPGSMHTDARSVRSSRRNRPVATPWRSVSGPFWRSRLRRRVGAYRFGKPQQCSDGAGHAGVFLPSNPSVQQHRQPRFFCNFQHVHFASPASHHIRHAARHVPGLLCPKCRLQPPYMSESTAKTARRWKREWLDPTVDYCSVHHTPLETLRHLLYAMRRTLQLLSGR</sequence>
<dbReference type="EMBL" id="CADIKI010000023">
    <property type="protein sequence ID" value="CAB3806759.1"/>
    <property type="molecule type" value="Genomic_DNA"/>
</dbReference>
<proteinExistence type="predicted"/>
<dbReference type="AlphaFoldDB" id="A0A6J5GXP2"/>
<organism evidence="2 3">
    <name type="scientific">Paraburkholderia fynbosensis</name>
    <dbReference type="NCBI Taxonomy" id="1200993"/>
    <lineage>
        <taxon>Bacteria</taxon>
        <taxon>Pseudomonadati</taxon>
        <taxon>Pseudomonadota</taxon>
        <taxon>Betaproteobacteria</taxon>
        <taxon>Burkholderiales</taxon>
        <taxon>Burkholderiaceae</taxon>
        <taxon>Paraburkholderia</taxon>
    </lineage>
</organism>
<keyword evidence="3" id="KW-1185">Reference proteome</keyword>
<feature type="region of interest" description="Disordered" evidence="1">
    <location>
        <begin position="37"/>
        <end position="66"/>
    </location>
</feature>
<dbReference type="Proteomes" id="UP000494252">
    <property type="component" value="Unassembled WGS sequence"/>
</dbReference>
<name>A0A6J5GXP2_9BURK</name>
<accession>A0A6J5GXP2</accession>
<protein>
    <submittedName>
        <fullName evidence="2">Uncharacterized protein</fullName>
    </submittedName>
</protein>
<feature type="region of interest" description="Disordered" evidence="1">
    <location>
        <begin position="1"/>
        <end position="23"/>
    </location>
</feature>
<evidence type="ECO:0000313" key="2">
    <source>
        <dbReference type="EMBL" id="CAB3806759.1"/>
    </source>
</evidence>
<evidence type="ECO:0000256" key="1">
    <source>
        <dbReference type="SAM" id="MobiDB-lite"/>
    </source>
</evidence>
<feature type="compositionally biased region" description="Basic and acidic residues" evidence="1">
    <location>
        <begin position="1"/>
        <end position="10"/>
    </location>
</feature>